<dbReference type="Proteomes" id="UP000254193">
    <property type="component" value="Unassembled WGS sequence"/>
</dbReference>
<dbReference type="InterPro" id="IPR017508">
    <property type="entry name" value="HipA_N1"/>
</dbReference>
<organism evidence="6 7">
    <name type="scientific">Neisseria lactamica</name>
    <dbReference type="NCBI Taxonomy" id="486"/>
    <lineage>
        <taxon>Bacteria</taxon>
        <taxon>Pseudomonadati</taxon>
        <taxon>Pseudomonadota</taxon>
        <taxon>Betaproteobacteria</taxon>
        <taxon>Neisseriales</taxon>
        <taxon>Neisseriaceae</taxon>
        <taxon>Neisseria</taxon>
    </lineage>
</organism>
<sequence length="425" mass="48681">MIKTISVNRQARFIKPRIKELEILINDQTIGILEKNSVFRFKYISEKAPLLGLHYSDRAKIYQSLNLPYIFAQYFPEGFLETYLNSKYPFSDAPFQDDEMLRLAIFGRETLGRIRVRCSDPIFNEWIESLEQPSNLLNVQDLLGDLTEQNFDDYLNNILAKGRFVTVSGVQKKMSVATIGRNTKQSVAYIAKGFDKEKSPCLAANEYLCMKVAQRAGIRTAQTSLSTDSSILLVKRFDIDNNGDFLGMEDFTSLRDWSASEKYMGSYASLCNIIREVSSNPNENLLQFFSQLACTCLLKNGDAHLKNFSVLYRSEEDVRLAPAYDILDTSIYAVGNNGVHEVYDDKLALSLTNKHGRRYPTKKALLQFGEQYCGVDPDEGSYIIERIQEAKETVYEENRDVLVQNQWLAQKWEVDIEEDDLEFGM</sequence>
<protein>
    <submittedName>
        <fullName evidence="6">HipA family protein</fullName>
        <ecNumber evidence="6">2.7.11.1</ecNumber>
    </submittedName>
</protein>
<name>A0A378VJ54_NEILA</name>
<dbReference type="EMBL" id="UGRO01000002">
    <property type="protein sequence ID" value="SUA16799.1"/>
    <property type="molecule type" value="Genomic_DNA"/>
</dbReference>
<accession>A0A378VJ54</accession>
<reference evidence="6 7" key="1">
    <citation type="submission" date="2018-06" db="EMBL/GenBank/DDBJ databases">
        <authorList>
            <consortium name="Pathogen Informatics"/>
            <person name="Doyle S."/>
        </authorList>
    </citation>
    <scope>NUCLEOTIDE SEQUENCE [LARGE SCALE GENOMIC DNA]</scope>
    <source>
        <strain evidence="6 7">NCTC10616</strain>
    </source>
</reference>
<proteinExistence type="inferred from homology"/>
<dbReference type="EC" id="2.7.11.1" evidence="6"/>
<evidence type="ECO:0000259" key="5">
    <source>
        <dbReference type="Pfam" id="PF13657"/>
    </source>
</evidence>
<dbReference type="InterPro" id="IPR012893">
    <property type="entry name" value="HipA-like_C"/>
</dbReference>
<evidence type="ECO:0000256" key="2">
    <source>
        <dbReference type="ARBA" id="ARBA00022679"/>
    </source>
</evidence>
<dbReference type="GO" id="GO:0005829">
    <property type="term" value="C:cytosol"/>
    <property type="evidence" value="ECO:0007669"/>
    <property type="project" value="TreeGrafter"/>
</dbReference>
<dbReference type="RefSeq" id="WP_003710916.1">
    <property type="nucleotide sequence ID" value="NZ_LR590477.1"/>
</dbReference>
<dbReference type="PANTHER" id="PTHR37419">
    <property type="entry name" value="SERINE/THREONINE-PROTEIN KINASE TOXIN HIPA"/>
    <property type="match status" value="1"/>
</dbReference>
<dbReference type="PANTHER" id="PTHR37419:SF1">
    <property type="entry name" value="SERINE_THREONINE-PROTEIN KINASE TOXIN HIPA"/>
    <property type="match status" value="1"/>
</dbReference>
<dbReference type="Gene3D" id="1.10.1070.20">
    <property type="match status" value="1"/>
</dbReference>
<comment type="similarity">
    <text evidence="1">Belongs to the HipA Ser/Thr kinase family.</text>
</comment>
<evidence type="ECO:0000313" key="6">
    <source>
        <dbReference type="EMBL" id="SUA16799.1"/>
    </source>
</evidence>
<evidence type="ECO:0000313" key="7">
    <source>
        <dbReference type="Proteomes" id="UP000254193"/>
    </source>
</evidence>
<dbReference type="InterPro" id="IPR052028">
    <property type="entry name" value="HipA_Ser/Thr_kinase"/>
</dbReference>
<dbReference type="Pfam" id="PF07804">
    <property type="entry name" value="HipA_C"/>
    <property type="match status" value="1"/>
</dbReference>
<keyword evidence="7" id="KW-1185">Reference proteome</keyword>
<evidence type="ECO:0000256" key="3">
    <source>
        <dbReference type="ARBA" id="ARBA00022777"/>
    </source>
</evidence>
<keyword evidence="3" id="KW-0418">Kinase</keyword>
<keyword evidence="2 6" id="KW-0808">Transferase</keyword>
<gene>
    <name evidence="6" type="primary">hipA</name>
    <name evidence="6" type="ORF">NCTC10616_00445</name>
</gene>
<dbReference type="Pfam" id="PF13657">
    <property type="entry name" value="Couple_hipA"/>
    <property type="match status" value="1"/>
</dbReference>
<evidence type="ECO:0000256" key="1">
    <source>
        <dbReference type="ARBA" id="ARBA00010164"/>
    </source>
</evidence>
<evidence type="ECO:0000259" key="4">
    <source>
        <dbReference type="Pfam" id="PF07804"/>
    </source>
</evidence>
<dbReference type="AlphaFoldDB" id="A0A378VJ54"/>
<dbReference type="GO" id="GO:0004674">
    <property type="term" value="F:protein serine/threonine kinase activity"/>
    <property type="evidence" value="ECO:0007669"/>
    <property type="project" value="UniProtKB-EC"/>
</dbReference>
<feature type="domain" description="HipA-like C-terminal" evidence="4">
    <location>
        <begin position="166"/>
        <end position="390"/>
    </location>
</feature>
<feature type="domain" description="HipA N-terminal subdomain 1" evidence="5">
    <location>
        <begin position="21"/>
        <end position="116"/>
    </location>
</feature>